<comment type="similarity">
    <text evidence="1">Belongs to the cytidine and deoxycytidylate deaminase family.</text>
</comment>
<dbReference type="GO" id="GO:0005829">
    <property type="term" value="C:cytosol"/>
    <property type="evidence" value="ECO:0007669"/>
    <property type="project" value="TreeGrafter"/>
</dbReference>
<dbReference type="Gene3D" id="3.40.140.10">
    <property type="entry name" value="Cytidine Deaminase, domain 2"/>
    <property type="match status" value="1"/>
</dbReference>
<reference evidence="3 4" key="1">
    <citation type="journal article" date="2013" name="Genome Announc.">
        <title>Draft Genome Sequence of Cesiribacter andamanensis Strain AMV16T, Isolated from a Soil Sample from a Mud Volcano in the Andaman Islands, India.</title>
        <authorList>
            <person name="Shivaji S."/>
            <person name="Ara S."/>
            <person name="Begum Z."/>
            <person name="Srinivas T.N."/>
            <person name="Singh A."/>
            <person name="Kumar Pinnaka A."/>
        </authorList>
    </citation>
    <scope>NUCLEOTIDE SEQUENCE [LARGE SCALE GENOMIC DNA]</scope>
    <source>
        <strain evidence="3 4">AMV16</strain>
    </source>
</reference>
<comment type="caution">
    <text evidence="3">The sequence shown here is derived from an EMBL/GenBank/DDBJ whole genome shotgun (WGS) entry which is preliminary data.</text>
</comment>
<dbReference type="STRING" id="1279009.ADICEAN_03350"/>
<dbReference type="Pfam" id="PF00383">
    <property type="entry name" value="dCMP_cyt_deam_1"/>
    <property type="match status" value="1"/>
</dbReference>
<evidence type="ECO:0000259" key="2">
    <source>
        <dbReference type="PROSITE" id="PS51747"/>
    </source>
</evidence>
<name>M7NIA3_9BACT</name>
<dbReference type="InterPro" id="IPR002125">
    <property type="entry name" value="CMP_dCMP_dom"/>
</dbReference>
<dbReference type="eggNOG" id="COG0295">
    <property type="taxonomic scope" value="Bacteria"/>
</dbReference>
<dbReference type="PANTHER" id="PTHR11644">
    <property type="entry name" value="CYTIDINE DEAMINASE"/>
    <property type="match status" value="1"/>
</dbReference>
<dbReference type="CDD" id="cd01283">
    <property type="entry name" value="cytidine_deaminase"/>
    <property type="match status" value="1"/>
</dbReference>
<dbReference type="AlphaFoldDB" id="M7NIA3"/>
<feature type="domain" description="CMP/dCMP-type deaminase" evidence="2">
    <location>
        <begin position="22"/>
        <end position="92"/>
    </location>
</feature>
<protein>
    <submittedName>
        <fullName evidence="3">Cytidine deaminase</fullName>
        <ecNumber evidence="3">3.5.4.5</ecNumber>
    </submittedName>
</protein>
<accession>M7NIA3</accession>
<dbReference type="GO" id="GO:0055086">
    <property type="term" value="P:nucleobase-containing small molecule metabolic process"/>
    <property type="evidence" value="ECO:0007669"/>
    <property type="project" value="UniProtKB-ARBA"/>
</dbReference>
<gene>
    <name evidence="3" type="primary">cdd</name>
    <name evidence="3" type="ORF">ADICEAN_03350</name>
</gene>
<dbReference type="PANTHER" id="PTHR11644:SF2">
    <property type="entry name" value="CYTIDINE DEAMINASE"/>
    <property type="match status" value="1"/>
</dbReference>
<dbReference type="OrthoDB" id="9795347at2"/>
<dbReference type="PROSITE" id="PS51747">
    <property type="entry name" value="CYT_DCMP_DEAMINASES_2"/>
    <property type="match status" value="1"/>
</dbReference>
<dbReference type="SUPFAM" id="SSF53927">
    <property type="entry name" value="Cytidine deaminase-like"/>
    <property type="match status" value="1"/>
</dbReference>
<dbReference type="InterPro" id="IPR016193">
    <property type="entry name" value="Cytidine_deaminase-like"/>
</dbReference>
<keyword evidence="4" id="KW-1185">Reference proteome</keyword>
<dbReference type="GO" id="GO:0004126">
    <property type="term" value="F:cytidine deaminase activity"/>
    <property type="evidence" value="ECO:0007669"/>
    <property type="project" value="UniProtKB-EC"/>
</dbReference>
<dbReference type="GO" id="GO:0072527">
    <property type="term" value="P:pyrimidine-containing compound metabolic process"/>
    <property type="evidence" value="ECO:0007669"/>
    <property type="project" value="UniProtKB-ARBA"/>
</dbReference>
<evidence type="ECO:0000313" key="4">
    <source>
        <dbReference type="Proteomes" id="UP000011910"/>
    </source>
</evidence>
<keyword evidence="3" id="KW-0378">Hydrolase</keyword>
<organism evidence="3 4">
    <name type="scientific">Cesiribacter andamanensis AMV16</name>
    <dbReference type="NCBI Taxonomy" id="1279009"/>
    <lineage>
        <taxon>Bacteria</taxon>
        <taxon>Pseudomonadati</taxon>
        <taxon>Bacteroidota</taxon>
        <taxon>Cytophagia</taxon>
        <taxon>Cytophagales</taxon>
        <taxon>Cesiribacteraceae</taxon>
        <taxon>Cesiribacter</taxon>
    </lineage>
</organism>
<dbReference type="RefSeq" id="WP_009196733.1">
    <property type="nucleotide sequence ID" value="NZ_AODQ01000108.1"/>
</dbReference>
<dbReference type="PATRIC" id="fig|1279009.4.peg.3394"/>
<evidence type="ECO:0000313" key="3">
    <source>
        <dbReference type="EMBL" id="EMR01535.1"/>
    </source>
</evidence>
<proteinExistence type="inferred from homology"/>
<evidence type="ECO:0000256" key="1">
    <source>
        <dbReference type="ARBA" id="ARBA00006576"/>
    </source>
</evidence>
<dbReference type="EC" id="3.5.4.5" evidence="3"/>
<dbReference type="EMBL" id="AODQ01000108">
    <property type="protein sequence ID" value="EMR01535.1"/>
    <property type="molecule type" value="Genomic_DNA"/>
</dbReference>
<dbReference type="InterPro" id="IPR050202">
    <property type="entry name" value="Cyt/Deoxycyt_deaminase"/>
</dbReference>
<dbReference type="GO" id="GO:0008270">
    <property type="term" value="F:zinc ion binding"/>
    <property type="evidence" value="ECO:0007669"/>
    <property type="project" value="TreeGrafter"/>
</dbReference>
<sequence>MPTKITKTLEYELYQTLEELSAQDQQLIHKAREACGTSYSPYSNFRVGAALLLEDGQIVIGSNQENAAFPDGLCAERVAFFASGAQHPNKRI</sequence>
<dbReference type="Proteomes" id="UP000011910">
    <property type="component" value="Unassembled WGS sequence"/>
</dbReference>